<dbReference type="InterPro" id="IPR011427">
    <property type="entry name" value="Polymorphic_membr_middle"/>
</dbReference>
<proteinExistence type="inferred from homology"/>
<keyword evidence="7" id="KW-0812">Transmembrane</keyword>
<dbReference type="InterPro" id="IPR005546">
    <property type="entry name" value="Autotransporte_beta"/>
</dbReference>
<evidence type="ECO:0000256" key="10">
    <source>
        <dbReference type="ARBA" id="ARBA00023237"/>
    </source>
</evidence>
<name>A0A0F7WYT2_CHLPN</name>
<dbReference type="AlphaFoldDB" id="A0A0F7WYT2"/>
<keyword evidence="5" id="KW-0134">Cell wall</keyword>
<sequence length="664" mass="73471">MCTSLVIENNPKGLIFNNNTAALSGGAIHTRSFIFQNNGPTAFINNSATSGGALINLSGIGSTPQNFFLSADYGDILFNNNTITSSSPQPGYRNALYAAPGINLKLGARQGYKILFYDPIDHDQTTTDPIVFNYEPHHLGTVLFSGINVDSNATNPLNFLSKFSNSSRLERGVLAIEDRAAISCKTLSQTGGILRLGNAALIRTKGPGSSINFNAIAINLPSILQSEASAPKFWIYPTLTGSTYSEDTSSTITLSGPLTFLNDENENPYDSLDLSEPRKDIPLLYLLDVTAKKIDTSNLIVEAMNLDEHYGYQGIWSPYWMETTTTTSSTVPEQTNTNHRQLYVDWTPVGYRPNPERHGEFIANTLWQSAYNALLGIRILPPQNLKEHDLEASLQGLGLLINQHNREGRKGFRNHTTGYAATTSAKTAARHSFSLGFAQMFSKTRERQSPSTTSSHNYFAGLRFDSLLFRDFISTGLSLGYSYGDHHMLCHYTEILKGSSKAFFNNHTLVASLDCTFLPARITRTLELQPFISAIALRCSQASFQETGDHIRKFHPKHPLTDLSSPIGFRSEWKTSHHIPMLWTTEISYVPTLYRKNPEMFTTLLISNGTWTTQATPVSYNSVAAKIKNTSQLFSRVTLSLDYSAQVSSSTVGQYLKAESRCTF</sequence>
<dbReference type="Pfam" id="PF07548">
    <property type="entry name" value="ChlamPMP_M"/>
    <property type="match status" value="1"/>
</dbReference>
<keyword evidence="4" id="KW-1134">Transmembrane beta strand</keyword>
<dbReference type="GO" id="GO:0009279">
    <property type="term" value="C:cell outer membrane"/>
    <property type="evidence" value="ECO:0007669"/>
    <property type="project" value="UniProtKB-SubCell"/>
</dbReference>
<keyword evidence="6" id="KW-0964">Secreted</keyword>
<keyword evidence="9" id="KW-0472">Membrane</keyword>
<reference evidence="12" key="1">
    <citation type="submission" date="2015-05" db="EMBL/GenBank/DDBJ databases">
        <authorList>
            <person name="Rattei Thomas"/>
        </authorList>
    </citation>
    <scope>NUCLEOTIDE SEQUENCE</scope>
    <source>
        <strain evidence="12">DC9</strain>
    </source>
</reference>
<dbReference type="EMBL" id="LN847049">
    <property type="protein sequence ID" value="CRI42583.1"/>
    <property type="molecule type" value="Genomic_DNA"/>
</dbReference>
<comment type="subcellular location">
    <subcellularLocation>
        <location evidence="2">Cell outer membrane</location>
        <topology evidence="2">Peripheral membrane protein</topology>
        <orientation evidence="2">Extracellular side</orientation>
    </subcellularLocation>
    <subcellularLocation>
        <location evidence="1">Secreted</location>
        <location evidence="1">Cell wall</location>
    </subcellularLocation>
</comment>
<keyword evidence="8" id="KW-0732">Signal</keyword>
<evidence type="ECO:0000256" key="1">
    <source>
        <dbReference type="ARBA" id="ARBA00004191"/>
    </source>
</evidence>
<dbReference type="InterPro" id="IPR003368">
    <property type="entry name" value="POMP_repeat"/>
</dbReference>
<dbReference type="PROSITE" id="PS51208">
    <property type="entry name" value="AUTOTRANSPORTER"/>
    <property type="match status" value="1"/>
</dbReference>
<evidence type="ECO:0000256" key="8">
    <source>
        <dbReference type="ARBA" id="ARBA00022729"/>
    </source>
</evidence>
<organism evidence="12">
    <name type="scientific">Chlamydia pneumoniae</name>
    <name type="common">Chlamydophila pneumoniae</name>
    <dbReference type="NCBI Taxonomy" id="83558"/>
    <lineage>
        <taxon>Bacteria</taxon>
        <taxon>Pseudomonadati</taxon>
        <taxon>Chlamydiota</taxon>
        <taxon>Chlamydiia</taxon>
        <taxon>Chlamydiales</taxon>
        <taxon>Chlamydiaceae</taxon>
        <taxon>Chlamydia/Chlamydophila group</taxon>
        <taxon>Chlamydia</taxon>
    </lineage>
</organism>
<evidence type="ECO:0000256" key="5">
    <source>
        <dbReference type="ARBA" id="ARBA00022512"/>
    </source>
</evidence>
<dbReference type="Pfam" id="PF03797">
    <property type="entry name" value="Autotransporter"/>
    <property type="match status" value="1"/>
</dbReference>
<evidence type="ECO:0000256" key="7">
    <source>
        <dbReference type="ARBA" id="ARBA00022692"/>
    </source>
</evidence>
<evidence type="ECO:0000256" key="3">
    <source>
        <dbReference type="ARBA" id="ARBA00007542"/>
    </source>
</evidence>
<evidence type="ECO:0000256" key="9">
    <source>
        <dbReference type="ARBA" id="ARBA00023136"/>
    </source>
</evidence>
<evidence type="ECO:0000313" key="12">
    <source>
        <dbReference type="EMBL" id="CRI42583.1"/>
    </source>
</evidence>
<dbReference type="Gene3D" id="2.40.128.130">
    <property type="entry name" value="Autotransporter beta-domain"/>
    <property type="match status" value="1"/>
</dbReference>
<dbReference type="SUPFAM" id="SSF103515">
    <property type="entry name" value="Autotransporter"/>
    <property type="match status" value="1"/>
</dbReference>
<feature type="domain" description="Autotransporter" evidence="11">
    <location>
        <begin position="359"/>
        <end position="664"/>
    </location>
</feature>
<dbReference type="SMART" id="SM00869">
    <property type="entry name" value="Autotransporter"/>
    <property type="match status" value="1"/>
</dbReference>
<evidence type="ECO:0000256" key="2">
    <source>
        <dbReference type="ARBA" id="ARBA00004416"/>
    </source>
</evidence>
<accession>A0A0F7WYT2</accession>
<comment type="similarity">
    <text evidence="3">Belongs to the PMP outer membrane protein family.</text>
</comment>
<evidence type="ECO:0000256" key="4">
    <source>
        <dbReference type="ARBA" id="ARBA00022452"/>
    </source>
</evidence>
<protein>
    <submittedName>
        <fullName evidence="12">Probable outer membrane protein pmp15</fullName>
    </submittedName>
</protein>
<evidence type="ECO:0000256" key="6">
    <source>
        <dbReference type="ARBA" id="ARBA00022525"/>
    </source>
</evidence>
<gene>
    <name evidence="12" type="primary">pmp15_2</name>
    <name evidence="12" type="ORF">BN1224_DC9_BS_00660</name>
</gene>
<keyword evidence="10" id="KW-0998">Cell outer membrane</keyword>
<dbReference type="NCBIfam" id="TIGR01376">
    <property type="entry name" value="POMP_repeat"/>
    <property type="match status" value="2"/>
</dbReference>
<dbReference type="InterPro" id="IPR036709">
    <property type="entry name" value="Autotransporte_beta_dom_sf"/>
</dbReference>
<evidence type="ECO:0000259" key="11">
    <source>
        <dbReference type="PROSITE" id="PS51208"/>
    </source>
</evidence>